<gene>
    <name evidence="1" type="ORF">DSO57_1016642</name>
</gene>
<keyword evidence="2" id="KW-1185">Reference proteome</keyword>
<comment type="caution">
    <text evidence="1">The sequence shown here is derived from an EMBL/GenBank/DDBJ whole genome shotgun (WGS) entry which is preliminary data.</text>
</comment>
<organism evidence="1 2">
    <name type="scientific">Entomophthora muscae</name>
    <dbReference type="NCBI Taxonomy" id="34485"/>
    <lineage>
        <taxon>Eukaryota</taxon>
        <taxon>Fungi</taxon>
        <taxon>Fungi incertae sedis</taxon>
        <taxon>Zoopagomycota</taxon>
        <taxon>Entomophthoromycotina</taxon>
        <taxon>Entomophthoromycetes</taxon>
        <taxon>Entomophthorales</taxon>
        <taxon>Entomophthoraceae</taxon>
        <taxon>Entomophthora</taxon>
    </lineage>
</organism>
<protein>
    <submittedName>
        <fullName evidence="1">Uncharacterized protein</fullName>
    </submittedName>
</protein>
<reference evidence="1" key="1">
    <citation type="submission" date="2022-04" db="EMBL/GenBank/DDBJ databases">
        <title>Genome of the entomopathogenic fungus Entomophthora muscae.</title>
        <authorList>
            <person name="Elya C."/>
            <person name="Lovett B.R."/>
            <person name="Lee E."/>
            <person name="Macias A.M."/>
            <person name="Hajek A.E."/>
            <person name="De Bivort B.L."/>
            <person name="Kasson M.T."/>
            <person name="De Fine Licht H.H."/>
            <person name="Stajich J.E."/>
        </authorList>
    </citation>
    <scope>NUCLEOTIDE SEQUENCE</scope>
    <source>
        <strain evidence="1">Berkeley</strain>
    </source>
</reference>
<accession>A0ACC2U342</accession>
<name>A0ACC2U342_9FUNG</name>
<sequence length="58" mass="6526">MKFTIIGLCLLSAVTSEFNGRCTERKDICDLSNKEFKKYIQAIKKLRSAGNSKKNQVG</sequence>
<dbReference type="EMBL" id="QTSX02001488">
    <property type="protein sequence ID" value="KAJ9081258.1"/>
    <property type="molecule type" value="Genomic_DNA"/>
</dbReference>
<dbReference type="Proteomes" id="UP001165960">
    <property type="component" value="Unassembled WGS sequence"/>
</dbReference>
<evidence type="ECO:0000313" key="1">
    <source>
        <dbReference type="EMBL" id="KAJ9081258.1"/>
    </source>
</evidence>
<proteinExistence type="predicted"/>
<evidence type="ECO:0000313" key="2">
    <source>
        <dbReference type="Proteomes" id="UP001165960"/>
    </source>
</evidence>